<proteinExistence type="predicted"/>
<evidence type="ECO:0000256" key="1">
    <source>
        <dbReference type="SAM" id="MobiDB-lite"/>
    </source>
</evidence>
<reference evidence="3" key="1">
    <citation type="journal article" date="2019" name="Int. J. Syst. Evol. Microbiol.">
        <title>The Global Catalogue of Microorganisms (GCM) 10K type strain sequencing project: providing services to taxonomists for standard genome sequencing and annotation.</title>
        <authorList>
            <consortium name="The Broad Institute Genomics Platform"/>
            <consortium name="The Broad Institute Genome Sequencing Center for Infectious Disease"/>
            <person name="Wu L."/>
            <person name="Ma J."/>
        </authorList>
    </citation>
    <scope>NUCLEOTIDE SEQUENCE [LARGE SCALE GENOMIC DNA]</scope>
    <source>
        <strain evidence="3">CGMCC 1.12482</strain>
    </source>
</reference>
<organism evidence="2 3">
    <name type="scientific">Halopseudomonas salina</name>
    <dbReference type="NCBI Taxonomy" id="1323744"/>
    <lineage>
        <taxon>Bacteria</taxon>
        <taxon>Pseudomonadati</taxon>
        <taxon>Pseudomonadota</taxon>
        <taxon>Gammaproteobacteria</taxon>
        <taxon>Pseudomonadales</taxon>
        <taxon>Pseudomonadaceae</taxon>
        <taxon>Halopseudomonas</taxon>
    </lineage>
</organism>
<sequence>MDGIELEAPPPPPGKHPASTAPAESSTATRIDAESLFIRIVIS</sequence>
<name>A0ABQ1P617_9GAMM</name>
<feature type="region of interest" description="Disordered" evidence="1">
    <location>
        <begin position="1"/>
        <end position="28"/>
    </location>
</feature>
<feature type="compositionally biased region" description="Low complexity" evidence="1">
    <location>
        <begin position="16"/>
        <end position="28"/>
    </location>
</feature>
<evidence type="ECO:0000313" key="2">
    <source>
        <dbReference type="EMBL" id="GGC89601.1"/>
    </source>
</evidence>
<comment type="caution">
    <text evidence="2">The sequence shown here is derived from an EMBL/GenBank/DDBJ whole genome shotgun (WGS) entry which is preliminary data.</text>
</comment>
<gene>
    <name evidence="2" type="ORF">GCM10007418_06630</name>
</gene>
<dbReference type="EMBL" id="BMFF01000001">
    <property type="protein sequence ID" value="GGC89601.1"/>
    <property type="molecule type" value="Genomic_DNA"/>
</dbReference>
<accession>A0ABQ1P617</accession>
<evidence type="ECO:0000313" key="3">
    <source>
        <dbReference type="Proteomes" id="UP000638188"/>
    </source>
</evidence>
<protein>
    <submittedName>
        <fullName evidence="2">Uncharacterized protein</fullName>
    </submittedName>
</protein>
<dbReference type="Proteomes" id="UP000638188">
    <property type="component" value="Unassembled WGS sequence"/>
</dbReference>
<keyword evidence="3" id="KW-1185">Reference proteome</keyword>